<reference evidence="1 2" key="1">
    <citation type="submission" date="2024-06" db="EMBL/GenBank/DDBJ databases">
        <title>Genomic Encyclopedia of Type Strains, Phase IV (KMG-IV): sequencing the most valuable type-strain genomes for metagenomic binning, comparative biology and taxonomic classification.</title>
        <authorList>
            <person name="Goeker M."/>
        </authorList>
    </citation>
    <scope>NUCLEOTIDE SEQUENCE [LARGE SCALE GENOMIC DNA]</scope>
    <source>
        <strain evidence="1 2">DSM 27865</strain>
    </source>
</reference>
<gene>
    <name evidence="1" type="ORF">ABID37_000253</name>
</gene>
<keyword evidence="2" id="KW-1185">Reference proteome</keyword>
<proteinExistence type="predicted"/>
<evidence type="ECO:0000313" key="2">
    <source>
        <dbReference type="Proteomes" id="UP001549076"/>
    </source>
</evidence>
<dbReference type="EMBL" id="JBEPML010000001">
    <property type="protein sequence ID" value="MET3790069.1"/>
    <property type="molecule type" value="Genomic_DNA"/>
</dbReference>
<accession>A0ABV2MTE2</accession>
<dbReference type="RefSeq" id="WP_354192152.1">
    <property type="nucleotide sequence ID" value="NZ_JBEPML010000001.1"/>
</dbReference>
<dbReference type="Proteomes" id="UP001549076">
    <property type="component" value="Unassembled WGS sequence"/>
</dbReference>
<evidence type="ECO:0008006" key="3">
    <source>
        <dbReference type="Google" id="ProtNLM"/>
    </source>
</evidence>
<comment type="caution">
    <text evidence="1">The sequence shown here is derived from an EMBL/GenBank/DDBJ whole genome shotgun (WGS) entry which is preliminary data.</text>
</comment>
<evidence type="ECO:0000313" key="1">
    <source>
        <dbReference type="EMBL" id="MET3790069.1"/>
    </source>
</evidence>
<organism evidence="1 2">
    <name type="scientific">Aquamicrobium terrae</name>
    <dbReference type="NCBI Taxonomy" id="1324945"/>
    <lineage>
        <taxon>Bacteria</taxon>
        <taxon>Pseudomonadati</taxon>
        <taxon>Pseudomonadota</taxon>
        <taxon>Alphaproteobacteria</taxon>
        <taxon>Hyphomicrobiales</taxon>
        <taxon>Phyllobacteriaceae</taxon>
        <taxon>Aquamicrobium</taxon>
    </lineage>
</organism>
<name>A0ABV2MTE2_9HYPH</name>
<protein>
    <recommendedName>
        <fullName evidence="3">DUF1127 domain-containing protein</fullName>
    </recommendedName>
</protein>
<sequence length="66" mass="7366">MLALPFITRTVHNFTTARARHKTERLLRALPLEIQKDIGWPEAADSRITTMEVASANSLGILARHG</sequence>